<dbReference type="AlphaFoldDB" id="A0A507CKS2"/>
<reference evidence="1 2" key="1">
    <citation type="journal article" date="2019" name="Sci. Rep.">
        <title>Comparative genomics of chytrid fungi reveal insights into the obligate biotrophic and pathogenic lifestyle of Synchytrium endobioticum.</title>
        <authorList>
            <person name="van de Vossenberg B.T.L.H."/>
            <person name="Warris S."/>
            <person name="Nguyen H.D.T."/>
            <person name="van Gent-Pelzer M.P.E."/>
            <person name="Joly D.L."/>
            <person name="van de Geest H.C."/>
            <person name="Bonants P.J.M."/>
            <person name="Smith D.S."/>
            <person name="Levesque C.A."/>
            <person name="van der Lee T.A.J."/>
        </authorList>
    </citation>
    <scope>NUCLEOTIDE SEQUENCE [LARGE SCALE GENOMIC DNA]</scope>
    <source>
        <strain evidence="1 2">MB42</strain>
    </source>
</reference>
<accession>A0A507CKS2</accession>
<sequence>MMDKSTPATATAYLNGNNDGRAVAVEVLDDIRSAERKYWTGFVRSMTNLLLENGDWPAELYKGRVTGAGDQNIIVPYGIAWNQQISSVISESHPLDLMTPFSIYPEKDTCGSLKC</sequence>
<gene>
    <name evidence="1" type="ORF">SeMB42_g06733</name>
</gene>
<comment type="caution">
    <text evidence="1">The sequence shown here is derived from an EMBL/GenBank/DDBJ whole genome shotgun (WGS) entry which is preliminary data.</text>
</comment>
<keyword evidence="2" id="KW-1185">Reference proteome</keyword>
<organism evidence="1 2">
    <name type="scientific">Synchytrium endobioticum</name>
    <dbReference type="NCBI Taxonomy" id="286115"/>
    <lineage>
        <taxon>Eukaryota</taxon>
        <taxon>Fungi</taxon>
        <taxon>Fungi incertae sedis</taxon>
        <taxon>Chytridiomycota</taxon>
        <taxon>Chytridiomycota incertae sedis</taxon>
        <taxon>Chytridiomycetes</taxon>
        <taxon>Synchytriales</taxon>
        <taxon>Synchytriaceae</taxon>
        <taxon>Synchytrium</taxon>
    </lineage>
</organism>
<dbReference type="Proteomes" id="UP000317494">
    <property type="component" value="Unassembled WGS sequence"/>
</dbReference>
<protein>
    <submittedName>
        <fullName evidence="1">Uncharacterized protein</fullName>
    </submittedName>
</protein>
<proteinExistence type="predicted"/>
<evidence type="ECO:0000313" key="1">
    <source>
        <dbReference type="EMBL" id="TPX38453.1"/>
    </source>
</evidence>
<dbReference type="VEuPathDB" id="FungiDB:SeMB42_g06733"/>
<name>A0A507CKS2_9FUNG</name>
<evidence type="ECO:0000313" key="2">
    <source>
        <dbReference type="Proteomes" id="UP000317494"/>
    </source>
</evidence>
<dbReference type="EMBL" id="QEAN01000400">
    <property type="protein sequence ID" value="TPX38453.1"/>
    <property type="molecule type" value="Genomic_DNA"/>
</dbReference>